<proteinExistence type="predicted"/>
<sequence>MVRTLLVRGLLLGLLAGLVAGGFAYVFGEPHVEAAIALEEAAAKGAPSDGTASDGPAGPAPEEAAPHGHDEEAIVSRPGQKAGLFLATGLYGLAVGGVFALVYAGLHGRVGPRDGGALALVAAGMAFVAVILLPFLKYPANPPAVGDPETITGRTVLYLVMILVGLAATAIAVATARRVTAGPWQRYGAAVAAFLVPAIAALALLPTVNEVPDGFPAALLWDFRIASLGTQFVFWAVFGVLFGWAAARRPAVIPQHT</sequence>
<keyword evidence="2" id="KW-0812">Transmembrane</keyword>
<feature type="transmembrane region" description="Helical" evidence="2">
    <location>
        <begin position="84"/>
        <end position="106"/>
    </location>
</feature>
<feature type="transmembrane region" description="Helical" evidence="2">
    <location>
        <begin position="225"/>
        <end position="247"/>
    </location>
</feature>
<accession>A0ABN1NVJ3</accession>
<feature type="transmembrane region" description="Helical" evidence="2">
    <location>
        <begin position="118"/>
        <end position="136"/>
    </location>
</feature>
<organism evidence="3 4">
    <name type="scientific">Nonomuraea longicatena</name>
    <dbReference type="NCBI Taxonomy" id="83682"/>
    <lineage>
        <taxon>Bacteria</taxon>
        <taxon>Bacillati</taxon>
        <taxon>Actinomycetota</taxon>
        <taxon>Actinomycetes</taxon>
        <taxon>Streptosporangiales</taxon>
        <taxon>Streptosporangiaceae</taxon>
        <taxon>Nonomuraea</taxon>
    </lineage>
</organism>
<keyword evidence="2" id="KW-0472">Membrane</keyword>
<evidence type="ECO:0000256" key="2">
    <source>
        <dbReference type="SAM" id="Phobius"/>
    </source>
</evidence>
<gene>
    <name evidence="3" type="ORF">GCM10009560_12820</name>
</gene>
<protein>
    <submittedName>
        <fullName evidence="3">CbtA family protein</fullName>
    </submittedName>
</protein>
<feature type="transmembrane region" description="Helical" evidence="2">
    <location>
        <begin position="187"/>
        <end position="205"/>
    </location>
</feature>
<name>A0ABN1NVJ3_9ACTN</name>
<feature type="compositionally biased region" description="Low complexity" evidence="1">
    <location>
        <begin position="54"/>
        <end position="63"/>
    </location>
</feature>
<feature type="transmembrane region" description="Helical" evidence="2">
    <location>
        <begin position="156"/>
        <end position="175"/>
    </location>
</feature>
<dbReference type="InterPro" id="IPR012666">
    <property type="entry name" value="CbtA_put"/>
</dbReference>
<dbReference type="RefSeq" id="WP_343948760.1">
    <property type="nucleotide sequence ID" value="NZ_BAAAHQ010000004.1"/>
</dbReference>
<comment type="caution">
    <text evidence="3">The sequence shown here is derived from an EMBL/GenBank/DDBJ whole genome shotgun (WGS) entry which is preliminary data.</text>
</comment>
<evidence type="ECO:0000256" key="1">
    <source>
        <dbReference type="SAM" id="MobiDB-lite"/>
    </source>
</evidence>
<keyword evidence="2" id="KW-1133">Transmembrane helix</keyword>
<evidence type="ECO:0000313" key="4">
    <source>
        <dbReference type="Proteomes" id="UP001501578"/>
    </source>
</evidence>
<feature type="region of interest" description="Disordered" evidence="1">
    <location>
        <begin position="45"/>
        <end position="69"/>
    </location>
</feature>
<reference evidence="3 4" key="1">
    <citation type="journal article" date="2019" name="Int. J. Syst. Evol. Microbiol.">
        <title>The Global Catalogue of Microorganisms (GCM) 10K type strain sequencing project: providing services to taxonomists for standard genome sequencing and annotation.</title>
        <authorList>
            <consortium name="The Broad Institute Genomics Platform"/>
            <consortium name="The Broad Institute Genome Sequencing Center for Infectious Disease"/>
            <person name="Wu L."/>
            <person name="Ma J."/>
        </authorList>
    </citation>
    <scope>NUCLEOTIDE SEQUENCE [LARGE SCALE GENOMIC DNA]</scope>
    <source>
        <strain evidence="3 4">JCM 11136</strain>
    </source>
</reference>
<evidence type="ECO:0000313" key="3">
    <source>
        <dbReference type="EMBL" id="GAA0917106.1"/>
    </source>
</evidence>
<dbReference type="Proteomes" id="UP001501578">
    <property type="component" value="Unassembled WGS sequence"/>
</dbReference>
<dbReference type="EMBL" id="BAAAHQ010000004">
    <property type="protein sequence ID" value="GAA0917106.1"/>
    <property type="molecule type" value="Genomic_DNA"/>
</dbReference>
<keyword evidence="4" id="KW-1185">Reference proteome</keyword>
<dbReference type="Pfam" id="PF09490">
    <property type="entry name" value="CbtA"/>
    <property type="match status" value="1"/>
</dbReference>